<proteinExistence type="predicted"/>
<reference evidence="2" key="1">
    <citation type="submission" date="2018-02" db="EMBL/GenBank/DDBJ databases">
        <authorList>
            <person name="Cohen D.B."/>
            <person name="Kent A.D."/>
        </authorList>
    </citation>
    <scope>NUCLEOTIDE SEQUENCE</scope>
</reference>
<gene>
    <name evidence="2" type="ORF">FSB_LOCUS21958</name>
</gene>
<sequence length="179" mass="19573">MARILTQTLFRNRNLPLKSPPFSAWVSHRQFSSEAQLIEIDLDPTSSTSRSSSSSLSDGEFEALALKRLDDLIHGIIVQKSTPDWLPFVPGSSFWVPPRPGTSKVLDLVGKLADQLNPEQSLSLSTSRGWPCSSFFNNNHHGNESAVDLEGNGSAEGEMEGEVEVKVSDDTSQSKDEEG</sequence>
<dbReference type="PANTHER" id="PTHR33972">
    <property type="entry name" value="EXPRESSED PROTEIN"/>
    <property type="match status" value="1"/>
</dbReference>
<organism evidence="2">
    <name type="scientific">Fagus sylvatica</name>
    <name type="common">Beechnut</name>
    <dbReference type="NCBI Taxonomy" id="28930"/>
    <lineage>
        <taxon>Eukaryota</taxon>
        <taxon>Viridiplantae</taxon>
        <taxon>Streptophyta</taxon>
        <taxon>Embryophyta</taxon>
        <taxon>Tracheophyta</taxon>
        <taxon>Spermatophyta</taxon>
        <taxon>Magnoliopsida</taxon>
        <taxon>eudicotyledons</taxon>
        <taxon>Gunneridae</taxon>
        <taxon>Pentapetalae</taxon>
        <taxon>rosids</taxon>
        <taxon>fabids</taxon>
        <taxon>Fagales</taxon>
        <taxon>Fagaceae</taxon>
        <taxon>Fagus</taxon>
    </lineage>
</organism>
<accession>A0A2N9FTR7</accession>
<dbReference type="EMBL" id="OIVN01001447">
    <property type="protein sequence ID" value="SPC94076.1"/>
    <property type="molecule type" value="Genomic_DNA"/>
</dbReference>
<dbReference type="AlphaFoldDB" id="A0A2N9FTR7"/>
<dbReference type="PANTHER" id="PTHR33972:SF2">
    <property type="entry name" value="OS04G0606700 PROTEIN"/>
    <property type="match status" value="1"/>
</dbReference>
<evidence type="ECO:0000256" key="1">
    <source>
        <dbReference type="SAM" id="MobiDB-lite"/>
    </source>
</evidence>
<evidence type="ECO:0000313" key="2">
    <source>
        <dbReference type="EMBL" id="SPC94076.1"/>
    </source>
</evidence>
<feature type="region of interest" description="Disordered" evidence="1">
    <location>
        <begin position="141"/>
        <end position="179"/>
    </location>
</feature>
<protein>
    <submittedName>
        <fullName evidence="2">Uncharacterized protein</fullName>
    </submittedName>
</protein>
<feature type="compositionally biased region" description="Basic and acidic residues" evidence="1">
    <location>
        <begin position="163"/>
        <end position="179"/>
    </location>
</feature>
<name>A0A2N9FTR7_FAGSY</name>